<gene>
    <name evidence="3" type="ORF">XNOV1_A022161</name>
</gene>
<feature type="signal peptide" evidence="2">
    <location>
        <begin position="1"/>
        <end position="22"/>
    </location>
</feature>
<organism evidence="3 4">
    <name type="scientific">Xyrichtys novacula</name>
    <name type="common">Pearly razorfish</name>
    <name type="synonym">Hemipteronotus novacula</name>
    <dbReference type="NCBI Taxonomy" id="13765"/>
    <lineage>
        <taxon>Eukaryota</taxon>
        <taxon>Metazoa</taxon>
        <taxon>Chordata</taxon>
        <taxon>Craniata</taxon>
        <taxon>Vertebrata</taxon>
        <taxon>Euteleostomi</taxon>
        <taxon>Actinopterygii</taxon>
        <taxon>Neopterygii</taxon>
        <taxon>Teleostei</taxon>
        <taxon>Neoteleostei</taxon>
        <taxon>Acanthomorphata</taxon>
        <taxon>Eupercaria</taxon>
        <taxon>Labriformes</taxon>
        <taxon>Labridae</taxon>
        <taxon>Xyrichtys</taxon>
    </lineage>
</organism>
<dbReference type="Proteomes" id="UP001178508">
    <property type="component" value="Chromosome 7"/>
</dbReference>
<evidence type="ECO:0000313" key="3">
    <source>
        <dbReference type="EMBL" id="CAJ1060123.1"/>
    </source>
</evidence>
<dbReference type="EMBL" id="OY660870">
    <property type="protein sequence ID" value="CAJ1060123.1"/>
    <property type="molecule type" value="Genomic_DNA"/>
</dbReference>
<protein>
    <recommendedName>
        <fullName evidence="5">Secreted protein</fullName>
    </recommendedName>
</protein>
<evidence type="ECO:0000313" key="4">
    <source>
        <dbReference type="Proteomes" id="UP001178508"/>
    </source>
</evidence>
<keyword evidence="2" id="KW-0732">Signal</keyword>
<proteinExistence type="predicted"/>
<evidence type="ECO:0000256" key="1">
    <source>
        <dbReference type="SAM" id="MobiDB-lite"/>
    </source>
</evidence>
<feature type="region of interest" description="Disordered" evidence="1">
    <location>
        <begin position="32"/>
        <end position="74"/>
    </location>
</feature>
<reference evidence="3" key="1">
    <citation type="submission" date="2023-08" db="EMBL/GenBank/DDBJ databases">
        <authorList>
            <person name="Alioto T."/>
            <person name="Alioto T."/>
            <person name="Gomez Garrido J."/>
        </authorList>
    </citation>
    <scope>NUCLEOTIDE SEQUENCE</scope>
</reference>
<evidence type="ECO:0008006" key="5">
    <source>
        <dbReference type="Google" id="ProtNLM"/>
    </source>
</evidence>
<sequence length="87" mass="9623">MAEWFLVLDLVLPASVLLQAAAVELPRVTTLFPHVGDEGEREGEKASSRERERASSREKESGQPRGRERPAAMRTALVAPCHTFPLI</sequence>
<keyword evidence="4" id="KW-1185">Reference proteome</keyword>
<accession>A0AAV1FGA9</accession>
<evidence type="ECO:0000256" key="2">
    <source>
        <dbReference type="SAM" id="SignalP"/>
    </source>
</evidence>
<feature type="chain" id="PRO_5043762929" description="Secreted protein" evidence="2">
    <location>
        <begin position="23"/>
        <end position="87"/>
    </location>
</feature>
<feature type="compositionally biased region" description="Basic and acidic residues" evidence="1">
    <location>
        <begin position="35"/>
        <end position="71"/>
    </location>
</feature>
<dbReference type="AlphaFoldDB" id="A0AAV1FGA9"/>
<name>A0AAV1FGA9_XYRNO</name>